<feature type="transmembrane region" description="Helical" evidence="6">
    <location>
        <begin position="284"/>
        <end position="304"/>
    </location>
</feature>
<feature type="domain" description="Major facilitator superfamily (MFS) profile" evidence="7">
    <location>
        <begin position="20"/>
        <end position="423"/>
    </location>
</feature>
<feature type="transmembrane region" description="Helical" evidence="6">
    <location>
        <begin position="372"/>
        <end position="395"/>
    </location>
</feature>
<feature type="transmembrane region" description="Helical" evidence="6">
    <location>
        <begin position="340"/>
        <end position="360"/>
    </location>
</feature>
<protein>
    <submittedName>
        <fullName evidence="8">MFS transporter, ACS family, tartrate transporter</fullName>
    </submittedName>
</protein>
<keyword evidence="5 6" id="KW-0472">Membrane</keyword>
<feature type="transmembrane region" description="Helical" evidence="6">
    <location>
        <begin position="246"/>
        <end position="264"/>
    </location>
</feature>
<feature type="transmembrane region" description="Helical" evidence="6">
    <location>
        <begin position="178"/>
        <end position="200"/>
    </location>
</feature>
<feature type="transmembrane region" description="Helical" evidence="6">
    <location>
        <begin position="20"/>
        <end position="43"/>
    </location>
</feature>
<evidence type="ECO:0000313" key="9">
    <source>
        <dbReference type="Proteomes" id="UP000190042"/>
    </source>
</evidence>
<evidence type="ECO:0000256" key="3">
    <source>
        <dbReference type="ARBA" id="ARBA00022692"/>
    </source>
</evidence>
<dbReference type="InterPro" id="IPR020846">
    <property type="entry name" value="MFS_dom"/>
</dbReference>
<dbReference type="FunFam" id="1.20.1250.20:FF:000018">
    <property type="entry name" value="MFS transporter permease"/>
    <property type="match status" value="1"/>
</dbReference>
<dbReference type="InterPro" id="IPR011701">
    <property type="entry name" value="MFS"/>
</dbReference>
<keyword evidence="2" id="KW-0813">Transport</keyword>
<evidence type="ECO:0000256" key="1">
    <source>
        <dbReference type="ARBA" id="ARBA00004651"/>
    </source>
</evidence>
<dbReference type="RefSeq" id="WP_078817984.1">
    <property type="nucleotide sequence ID" value="NZ_FUYJ01000005.1"/>
</dbReference>
<dbReference type="Pfam" id="PF07690">
    <property type="entry name" value="MFS_1"/>
    <property type="match status" value="1"/>
</dbReference>
<keyword evidence="3 6" id="KW-0812">Transmembrane</keyword>
<evidence type="ECO:0000256" key="6">
    <source>
        <dbReference type="SAM" id="Phobius"/>
    </source>
</evidence>
<feature type="transmembrane region" description="Helical" evidence="6">
    <location>
        <begin position="111"/>
        <end position="134"/>
    </location>
</feature>
<organism evidence="8 9">
    <name type="scientific">Sporosarcina newyorkensis</name>
    <dbReference type="NCBI Taxonomy" id="759851"/>
    <lineage>
        <taxon>Bacteria</taxon>
        <taxon>Bacillati</taxon>
        <taxon>Bacillota</taxon>
        <taxon>Bacilli</taxon>
        <taxon>Bacillales</taxon>
        <taxon>Caryophanaceae</taxon>
        <taxon>Sporosarcina</taxon>
    </lineage>
</organism>
<gene>
    <name evidence="8" type="ORF">SAMN04244570_2717</name>
</gene>
<dbReference type="PROSITE" id="PS50850">
    <property type="entry name" value="MFS"/>
    <property type="match status" value="1"/>
</dbReference>
<dbReference type="Proteomes" id="UP000190042">
    <property type="component" value="Unassembled WGS sequence"/>
</dbReference>
<reference evidence="9" key="1">
    <citation type="submission" date="2017-02" db="EMBL/GenBank/DDBJ databases">
        <authorList>
            <person name="Varghese N."/>
            <person name="Submissions S."/>
        </authorList>
    </citation>
    <scope>NUCLEOTIDE SEQUENCE [LARGE SCALE GENOMIC DNA]</scope>
    <source>
        <strain evidence="9">DSM 23966</strain>
    </source>
</reference>
<dbReference type="GO" id="GO:0022857">
    <property type="term" value="F:transmembrane transporter activity"/>
    <property type="evidence" value="ECO:0007669"/>
    <property type="project" value="InterPro"/>
</dbReference>
<evidence type="ECO:0000259" key="7">
    <source>
        <dbReference type="PROSITE" id="PS50850"/>
    </source>
</evidence>
<evidence type="ECO:0000256" key="4">
    <source>
        <dbReference type="ARBA" id="ARBA00022989"/>
    </source>
</evidence>
<dbReference type="InterPro" id="IPR036259">
    <property type="entry name" value="MFS_trans_sf"/>
</dbReference>
<dbReference type="SUPFAM" id="SSF103473">
    <property type="entry name" value="MFS general substrate transporter"/>
    <property type="match status" value="1"/>
</dbReference>
<feature type="transmembrane region" description="Helical" evidence="6">
    <location>
        <begin position="316"/>
        <end position="334"/>
    </location>
</feature>
<evidence type="ECO:0000256" key="5">
    <source>
        <dbReference type="ARBA" id="ARBA00023136"/>
    </source>
</evidence>
<comment type="subcellular location">
    <subcellularLocation>
        <location evidence="1">Cell membrane</location>
        <topology evidence="1">Multi-pass membrane protein</topology>
    </subcellularLocation>
</comment>
<feature type="transmembrane region" description="Helical" evidence="6">
    <location>
        <begin position="86"/>
        <end position="105"/>
    </location>
</feature>
<feature type="transmembrane region" description="Helical" evidence="6">
    <location>
        <begin position="401"/>
        <end position="421"/>
    </location>
</feature>
<keyword evidence="4 6" id="KW-1133">Transmembrane helix</keyword>
<accession>A0A1T4YIL9</accession>
<dbReference type="CDD" id="cd17319">
    <property type="entry name" value="MFS_ExuT_GudP_like"/>
    <property type="match status" value="1"/>
</dbReference>
<dbReference type="PANTHER" id="PTHR43791">
    <property type="entry name" value="PERMEASE-RELATED"/>
    <property type="match status" value="1"/>
</dbReference>
<keyword evidence="9" id="KW-1185">Reference proteome</keyword>
<dbReference type="AlphaFoldDB" id="A0A1T4YIL9"/>
<feature type="transmembrane region" description="Helical" evidence="6">
    <location>
        <begin position="146"/>
        <end position="166"/>
    </location>
</feature>
<evidence type="ECO:0000313" key="8">
    <source>
        <dbReference type="EMBL" id="SKB01398.1"/>
    </source>
</evidence>
<name>A0A1T4YIL9_9BACL</name>
<dbReference type="Gene3D" id="1.20.1250.20">
    <property type="entry name" value="MFS general substrate transporter like domains"/>
    <property type="match status" value="2"/>
</dbReference>
<dbReference type="EMBL" id="FUYJ01000005">
    <property type="protein sequence ID" value="SKB01398.1"/>
    <property type="molecule type" value="Genomic_DNA"/>
</dbReference>
<dbReference type="GO" id="GO:0005886">
    <property type="term" value="C:plasma membrane"/>
    <property type="evidence" value="ECO:0007669"/>
    <property type="project" value="UniProtKB-SubCell"/>
</dbReference>
<feature type="transmembrane region" description="Helical" evidence="6">
    <location>
        <begin position="49"/>
        <end position="70"/>
    </location>
</feature>
<dbReference type="PANTHER" id="PTHR43791:SF100">
    <property type="entry name" value="SUGAR TRANSPORTER"/>
    <property type="match status" value="1"/>
</dbReference>
<sequence length="441" mass="48616">MTPTMKEIEKKTVRKTMMRILPFILLLYIIAYLDRVNLGYAALQMNAELALTAEVFGLLSGIFFIGYFFFEVPSNMIMNKVGAQMWIARIMITWGIVVILTGFVQGTTHLYMARFLLGVAEAGFFPGIILYLTYWFRARERGKATAVLLLALPIGGLIGAPVSTWILDNISWYGMLGWRWMFILEGLPAIILGIVVVFYLTNKPSNAKWLTDEEKEWLEGELNAERLQSAQVNKVSKIDMLKDSKVWKLSLLYFTGYTAVYGLSFWLPTIIKSLSAAGTTNMEIGWLAMIPAFVGIPVILFVGWNADRTNSYKTHLLVCFIIGIFGFIGCGLSESVSTVVLMLAITSAGLYGFTGCFFAYMTFFFSESTAPVGIAIVNSFAALGGFVGPMILGMLDLTSGMFVLSALLAIGIITLMTLKLVSKKEGITISGVQATRGVPEA</sequence>
<proteinExistence type="predicted"/>
<evidence type="ECO:0000256" key="2">
    <source>
        <dbReference type="ARBA" id="ARBA00022448"/>
    </source>
</evidence>